<evidence type="ECO:0000313" key="3">
    <source>
        <dbReference type="Proteomes" id="UP000054823"/>
    </source>
</evidence>
<keyword evidence="1" id="KW-0472">Membrane</keyword>
<sequence>MCDNGGACLLGGPEIHHVVQATDALPVEIRAISAVLWHAVTVVLLVLATGCFWLIGHPNPPLASVMIAVQLGFAGLFVFYGMARLQTLWIMPQWIIFLLIPAVMGLGMRHRARVRANHRYDHAFPQ</sequence>
<feature type="transmembrane region" description="Helical" evidence="1">
    <location>
        <begin position="35"/>
        <end position="55"/>
    </location>
</feature>
<gene>
    <name evidence="2" type="ORF">SHM7688_03435</name>
</gene>
<protein>
    <submittedName>
        <fullName evidence="2">Uncharacterized protein</fullName>
    </submittedName>
</protein>
<evidence type="ECO:0000256" key="1">
    <source>
        <dbReference type="SAM" id="Phobius"/>
    </source>
</evidence>
<keyword evidence="1" id="KW-0812">Transmembrane</keyword>
<keyword evidence="1" id="KW-1133">Transmembrane helix</keyword>
<proteinExistence type="predicted"/>
<keyword evidence="3" id="KW-1185">Reference proteome</keyword>
<organism evidence="2 3">
    <name type="scientific">Shimia marina</name>
    <dbReference type="NCBI Taxonomy" id="321267"/>
    <lineage>
        <taxon>Bacteria</taxon>
        <taxon>Pseudomonadati</taxon>
        <taxon>Pseudomonadota</taxon>
        <taxon>Alphaproteobacteria</taxon>
        <taxon>Rhodobacterales</taxon>
        <taxon>Roseobacteraceae</taxon>
    </lineage>
</organism>
<feature type="transmembrane region" description="Helical" evidence="1">
    <location>
        <begin position="62"/>
        <end position="83"/>
    </location>
</feature>
<name>A0A0P1EU78_9RHOB</name>
<evidence type="ECO:0000313" key="2">
    <source>
        <dbReference type="EMBL" id="CUH53966.1"/>
    </source>
</evidence>
<dbReference type="EMBL" id="CYPW01000032">
    <property type="protein sequence ID" value="CUH53966.1"/>
    <property type="molecule type" value="Genomic_DNA"/>
</dbReference>
<reference evidence="2 3" key="1">
    <citation type="submission" date="2015-09" db="EMBL/GenBank/DDBJ databases">
        <authorList>
            <consortium name="Swine Surveillance"/>
        </authorList>
    </citation>
    <scope>NUCLEOTIDE SEQUENCE [LARGE SCALE GENOMIC DNA]</scope>
    <source>
        <strain evidence="2 3">CECT 7688</strain>
    </source>
</reference>
<dbReference type="STRING" id="321267.SHM7688_03435"/>
<dbReference type="Proteomes" id="UP000054823">
    <property type="component" value="Unassembled WGS sequence"/>
</dbReference>
<feature type="transmembrane region" description="Helical" evidence="1">
    <location>
        <begin position="89"/>
        <end position="108"/>
    </location>
</feature>
<accession>A0A0P1EU78</accession>
<dbReference type="AlphaFoldDB" id="A0A0P1EU78"/>